<keyword evidence="1" id="KW-0732">Signal</keyword>
<dbReference type="OrthoDB" id="1118734at2"/>
<feature type="chain" id="PRO_5021825772" evidence="1">
    <location>
        <begin position="22"/>
        <end position="250"/>
    </location>
</feature>
<keyword evidence="3" id="KW-1185">Reference proteome</keyword>
<gene>
    <name evidence="2" type="ORF">IQ13_3307</name>
</gene>
<dbReference type="AlphaFoldDB" id="A0A562SHM0"/>
<comment type="caution">
    <text evidence="2">The sequence shown here is derived from an EMBL/GenBank/DDBJ whole genome shotgun (WGS) entry which is preliminary data.</text>
</comment>
<feature type="signal peptide" evidence="1">
    <location>
        <begin position="1"/>
        <end position="21"/>
    </location>
</feature>
<evidence type="ECO:0000256" key="1">
    <source>
        <dbReference type="SAM" id="SignalP"/>
    </source>
</evidence>
<dbReference type="Proteomes" id="UP000316167">
    <property type="component" value="Unassembled WGS sequence"/>
</dbReference>
<dbReference type="InterPro" id="IPR019619">
    <property type="entry name" value="DUF2490"/>
</dbReference>
<evidence type="ECO:0000313" key="2">
    <source>
        <dbReference type="EMBL" id="TWI80628.1"/>
    </source>
</evidence>
<sequence>MNRRNLYAALCFLFFTCTAAAQNKHVNTTSQLWSEIDLAGKLSNKFKWQCDFQYSRQSPYEKASLVKYNEQLTIRPWLHYYVKPSLKLSAFTGLWYNYFIGGNVQQRQYPEYRTALQVQLYRNLKRNSLSVRLRTELREIKNRQQYFETVFRERTMFKFQRLLTHSAYDKNSLYFIAQDELFLNDGSAVTGYNFFDQNRIFVGLGYNISNNIAVETGYFNQFVHHAYDPNFDANNIVQASLIVDNLTGPK</sequence>
<dbReference type="EMBL" id="VLLE01000005">
    <property type="protein sequence ID" value="TWI80628.1"/>
    <property type="molecule type" value="Genomic_DNA"/>
</dbReference>
<reference evidence="2 3" key="1">
    <citation type="journal article" date="2015" name="Stand. Genomic Sci.">
        <title>Genomic Encyclopedia of Bacterial and Archaeal Type Strains, Phase III: the genomes of soil and plant-associated and newly described type strains.</title>
        <authorList>
            <person name="Whitman W.B."/>
            <person name="Woyke T."/>
            <person name="Klenk H.P."/>
            <person name="Zhou Y."/>
            <person name="Lilburn T.G."/>
            <person name="Beck B.J."/>
            <person name="De Vos P."/>
            <person name="Vandamme P."/>
            <person name="Eisen J.A."/>
            <person name="Garrity G."/>
            <person name="Hugenholtz P."/>
            <person name="Kyrpides N.C."/>
        </authorList>
    </citation>
    <scope>NUCLEOTIDE SEQUENCE [LARGE SCALE GENOMIC DNA]</scope>
    <source>
        <strain evidence="2 3">CGMCC 1.7271</strain>
    </source>
</reference>
<evidence type="ECO:0000313" key="3">
    <source>
        <dbReference type="Proteomes" id="UP000316167"/>
    </source>
</evidence>
<name>A0A562SHM0_9BACT</name>
<dbReference type="Pfam" id="PF10677">
    <property type="entry name" value="DUF2490"/>
    <property type="match status" value="1"/>
</dbReference>
<proteinExistence type="predicted"/>
<organism evidence="2 3">
    <name type="scientific">Lacibacter cauensis</name>
    <dbReference type="NCBI Taxonomy" id="510947"/>
    <lineage>
        <taxon>Bacteria</taxon>
        <taxon>Pseudomonadati</taxon>
        <taxon>Bacteroidota</taxon>
        <taxon>Chitinophagia</taxon>
        <taxon>Chitinophagales</taxon>
        <taxon>Chitinophagaceae</taxon>
        <taxon>Lacibacter</taxon>
    </lineage>
</organism>
<accession>A0A562SHM0</accession>
<dbReference type="RefSeq" id="WP_144887686.1">
    <property type="nucleotide sequence ID" value="NZ_VLLE01000005.1"/>
</dbReference>
<protein>
    <submittedName>
        <fullName evidence="2">Uncharacterized protein DUF2490</fullName>
    </submittedName>
</protein>